<protein>
    <submittedName>
        <fullName evidence="2">Uncharacterized protein</fullName>
    </submittedName>
</protein>
<name>A0A8H6FE93_9LECA</name>
<dbReference type="EMBL" id="JACCJB010000008">
    <property type="protein sequence ID" value="KAF6225155.1"/>
    <property type="molecule type" value="Genomic_DNA"/>
</dbReference>
<sequence>MHILPLLTFFALTRLSTALPPLLLPSNPSSANPLPLNATTLSREPWPDVPWTYVIDESVSISIEHYGRHVCAGDIYCEERVRVAMNEIVRIVNEEYITGREKVNSFTSDGVNFWIRQETVVPKMLVEELVATLRWVTLRHGTTEVSHAGLLDRGKLAATFELTFPGIED</sequence>
<keyword evidence="3" id="KW-1185">Reference proteome</keyword>
<keyword evidence="1" id="KW-0732">Signal</keyword>
<dbReference type="GeneID" id="59338743"/>
<evidence type="ECO:0000313" key="3">
    <source>
        <dbReference type="Proteomes" id="UP000593566"/>
    </source>
</evidence>
<feature type="chain" id="PRO_5034316704" evidence="1">
    <location>
        <begin position="19"/>
        <end position="169"/>
    </location>
</feature>
<dbReference type="RefSeq" id="XP_037154022.1">
    <property type="nucleotide sequence ID" value="XM_037301205.1"/>
</dbReference>
<evidence type="ECO:0000313" key="2">
    <source>
        <dbReference type="EMBL" id="KAF6225155.1"/>
    </source>
</evidence>
<accession>A0A8H6FE93</accession>
<dbReference type="AlphaFoldDB" id="A0A8H6FE93"/>
<evidence type="ECO:0000256" key="1">
    <source>
        <dbReference type="SAM" id="SignalP"/>
    </source>
</evidence>
<organism evidence="2 3">
    <name type="scientific">Letharia lupina</name>
    <dbReference type="NCBI Taxonomy" id="560253"/>
    <lineage>
        <taxon>Eukaryota</taxon>
        <taxon>Fungi</taxon>
        <taxon>Dikarya</taxon>
        <taxon>Ascomycota</taxon>
        <taxon>Pezizomycotina</taxon>
        <taxon>Lecanoromycetes</taxon>
        <taxon>OSLEUM clade</taxon>
        <taxon>Lecanoromycetidae</taxon>
        <taxon>Lecanorales</taxon>
        <taxon>Lecanorineae</taxon>
        <taxon>Parmeliaceae</taxon>
        <taxon>Letharia</taxon>
    </lineage>
</organism>
<dbReference type="Proteomes" id="UP000593566">
    <property type="component" value="Unassembled WGS sequence"/>
</dbReference>
<proteinExistence type="predicted"/>
<feature type="signal peptide" evidence="1">
    <location>
        <begin position="1"/>
        <end position="18"/>
    </location>
</feature>
<comment type="caution">
    <text evidence="2">The sequence shown here is derived from an EMBL/GenBank/DDBJ whole genome shotgun (WGS) entry which is preliminary data.</text>
</comment>
<gene>
    <name evidence="2" type="ORF">HO133_010352</name>
</gene>
<reference evidence="2 3" key="1">
    <citation type="journal article" date="2020" name="Genomics">
        <title>Complete, high-quality genomes from long-read metagenomic sequencing of two wolf lichen thalli reveals enigmatic genome architecture.</title>
        <authorList>
            <person name="McKenzie S.K."/>
            <person name="Walston R.F."/>
            <person name="Allen J.L."/>
        </authorList>
    </citation>
    <scope>NUCLEOTIDE SEQUENCE [LARGE SCALE GENOMIC DNA]</scope>
    <source>
        <strain evidence="2">WasteWater1</strain>
    </source>
</reference>